<evidence type="ECO:0000259" key="2">
    <source>
        <dbReference type="Pfam" id="PF16571"/>
    </source>
</evidence>
<gene>
    <name evidence="3" type="ORF">JEODO184_00052</name>
</gene>
<evidence type="ECO:0000259" key="1">
    <source>
        <dbReference type="Pfam" id="PF07299"/>
    </source>
</evidence>
<organism evidence="3 4">
    <name type="scientific">Jeotgalicoccus meleagridis</name>
    <dbReference type="NCBI Taxonomy" id="2759181"/>
    <lineage>
        <taxon>Bacteria</taxon>
        <taxon>Bacillati</taxon>
        <taxon>Bacillota</taxon>
        <taxon>Bacilli</taxon>
        <taxon>Bacillales</taxon>
        <taxon>Staphylococcaceae</taxon>
        <taxon>Jeotgalicoccus</taxon>
    </lineage>
</organism>
<evidence type="ECO:0000313" key="3">
    <source>
        <dbReference type="EMBL" id="CAD2070793.1"/>
    </source>
</evidence>
<evidence type="ECO:0008006" key="5">
    <source>
        <dbReference type="Google" id="ProtNLM"/>
    </source>
</evidence>
<dbReference type="Gene3D" id="1.20.1280.250">
    <property type="match status" value="1"/>
</dbReference>
<dbReference type="Proteomes" id="UP000589351">
    <property type="component" value="Unassembled WGS sequence"/>
</dbReference>
<proteinExistence type="predicted"/>
<dbReference type="InterPro" id="IPR038344">
    <property type="entry name" value="EF-G_N_sf"/>
</dbReference>
<comment type="caution">
    <text evidence="3">The sequence shown here is derived from an EMBL/GenBank/DDBJ whole genome shotgun (WGS) entry which is preliminary data.</text>
</comment>
<dbReference type="InterPro" id="IPR032330">
    <property type="entry name" value="EF-G-binding_C"/>
</dbReference>
<dbReference type="Pfam" id="PF07299">
    <property type="entry name" value="EF-G-binding_N"/>
    <property type="match status" value="1"/>
</dbReference>
<dbReference type="RefSeq" id="WP_183369096.1">
    <property type="nucleotide sequence ID" value="NZ_CAJEWD010000003.1"/>
</dbReference>
<dbReference type="AlphaFoldDB" id="A0A6V7R197"/>
<evidence type="ECO:0000313" key="4">
    <source>
        <dbReference type="Proteomes" id="UP000589351"/>
    </source>
</evidence>
<name>A0A6V7R197_9STAP</name>
<protein>
    <recommendedName>
        <fullName evidence="5">Fibronectin-binding protein (FBP)</fullName>
    </recommendedName>
</protein>
<reference evidence="3 4" key="1">
    <citation type="submission" date="2020-07" db="EMBL/GenBank/DDBJ databases">
        <authorList>
            <person name="Criscuolo A."/>
        </authorList>
    </citation>
    <scope>NUCLEOTIDE SEQUENCE [LARGE SCALE GENOMIC DNA]</scope>
    <source>
        <strain evidence="3">CIP111649</strain>
    </source>
</reference>
<dbReference type="EMBL" id="CAJEWD010000003">
    <property type="protein sequence ID" value="CAD2070793.1"/>
    <property type="molecule type" value="Genomic_DNA"/>
</dbReference>
<dbReference type="Pfam" id="PF16571">
    <property type="entry name" value="FBP_C"/>
    <property type="match status" value="1"/>
</dbReference>
<sequence>MTQLKVYEFNQIKNDASELYRVYQTNDVQLHQAHKELLLNKIKNVLDQHKLDSKVFIEALDDVRLTRKKLDFHFNKLKPYVDGFEIPSDVQINKLFKKVKKLKTPDFDLVDRKSTVFLAWNDIATDRKYFIYRDTNDELKGTYGTLSRKKVKGFCKICNHESDVSLFLSKSKTGNDGTYSKKGDYICNDSAICNSNLTNIDDFYAFIESLK</sequence>
<dbReference type="InterPro" id="IPR010841">
    <property type="entry name" value="EF-G-binding_N"/>
</dbReference>
<accession>A0A6V7R197</accession>
<feature type="domain" description="Elongation factor G-binding protein N-terminal" evidence="1">
    <location>
        <begin position="4"/>
        <end position="85"/>
    </location>
</feature>
<dbReference type="CDD" id="cd16342">
    <property type="entry name" value="FusC_FusB"/>
    <property type="match status" value="1"/>
</dbReference>
<keyword evidence="4" id="KW-1185">Reference proteome</keyword>
<feature type="domain" description="Elongation factor G-binding protein C-terminal treble-clef zinc-finger" evidence="2">
    <location>
        <begin position="97"/>
        <end position="196"/>
    </location>
</feature>